<dbReference type="EMBL" id="JBBUTG010000025">
    <property type="protein sequence ID" value="MEK8034149.1"/>
    <property type="molecule type" value="Genomic_DNA"/>
</dbReference>
<evidence type="ECO:0000313" key="3">
    <source>
        <dbReference type="Proteomes" id="UP001371218"/>
    </source>
</evidence>
<dbReference type="InterPro" id="IPR036374">
    <property type="entry name" value="OxRdtase_Mopterin-bd_sf"/>
</dbReference>
<comment type="caution">
    <text evidence="2">The sequence shown here is derived from an EMBL/GenBank/DDBJ whole genome shotgun (WGS) entry which is preliminary data.</text>
</comment>
<gene>
    <name evidence="2" type="ORF">AACH06_25265</name>
</gene>
<accession>A0ABU9BW03</accession>
<keyword evidence="3" id="KW-1185">Reference proteome</keyword>
<evidence type="ECO:0000313" key="2">
    <source>
        <dbReference type="EMBL" id="MEK8034149.1"/>
    </source>
</evidence>
<dbReference type="Gene3D" id="3.90.420.10">
    <property type="entry name" value="Oxidoreductase, molybdopterin-binding domain"/>
    <property type="match status" value="1"/>
</dbReference>
<organism evidence="2 3">
    <name type="scientific">Ideonella lacteola</name>
    <dbReference type="NCBI Taxonomy" id="2984193"/>
    <lineage>
        <taxon>Bacteria</taxon>
        <taxon>Pseudomonadati</taxon>
        <taxon>Pseudomonadota</taxon>
        <taxon>Betaproteobacteria</taxon>
        <taxon>Burkholderiales</taxon>
        <taxon>Sphaerotilaceae</taxon>
        <taxon>Ideonella</taxon>
    </lineage>
</organism>
<protein>
    <submittedName>
        <fullName evidence="2">Molybdopterin-dependent oxidoreductase</fullName>
    </submittedName>
</protein>
<dbReference type="Pfam" id="PF00174">
    <property type="entry name" value="Oxidored_molyb"/>
    <property type="match status" value="1"/>
</dbReference>
<proteinExistence type="predicted"/>
<feature type="domain" description="Oxidoreductase molybdopterin-binding" evidence="1">
    <location>
        <begin position="78"/>
        <end position="155"/>
    </location>
</feature>
<name>A0ABU9BW03_9BURK</name>
<sequence>MTHALIDRRQCLRQLGALGALSVSQPGLAAESGATRYLPTPKGKVVLSVSGLVSRTNAPGRADFDLDMLAALPQRQLVTRTPWHQGPQTFTGPLLRDVLAEAGARGQHLIAVALNDYRCEIPWEDAERFEVVLARLLNGEPMRVRDKGPLFIVYPYDADPRLRSDRYYARSAWQLRSLIVRS</sequence>
<dbReference type="Proteomes" id="UP001371218">
    <property type="component" value="Unassembled WGS sequence"/>
</dbReference>
<dbReference type="SUPFAM" id="SSF56524">
    <property type="entry name" value="Oxidoreductase molybdopterin-binding domain"/>
    <property type="match status" value="1"/>
</dbReference>
<reference evidence="2 3" key="1">
    <citation type="submission" date="2024-04" db="EMBL/GenBank/DDBJ databases">
        <title>Novel species of the genus Ideonella isolated from streams.</title>
        <authorList>
            <person name="Lu H."/>
        </authorList>
    </citation>
    <scope>NUCLEOTIDE SEQUENCE [LARGE SCALE GENOMIC DNA]</scope>
    <source>
        <strain evidence="2 3">DXS29W</strain>
    </source>
</reference>
<evidence type="ECO:0000259" key="1">
    <source>
        <dbReference type="Pfam" id="PF00174"/>
    </source>
</evidence>
<dbReference type="RefSeq" id="WP_341428576.1">
    <property type="nucleotide sequence ID" value="NZ_JBBUTG010000025.1"/>
</dbReference>
<dbReference type="InterPro" id="IPR000572">
    <property type="entry name" value="OxRdtase_Mopterin-bd_dom"/>
</dbReference>